<protein>
    <recommendedName>
        <fullName evidence="8">SKP1-like protein</fullName>
    </recommendedName>
</protein>
<sequence>MASENPDFVVVAPVVGNGGAGSSNGNEEHLVSELSKMLVISKENPNNKIVLMSSDGASFEVKEAVAREFEIVAHMIEDNCAGKAIPIANVTGDILSKVIEYCEKHVEEEKGKGVLIDYEEEEAKEKKLKIWDTEFMKQFDMEMVFHLILAANYLNIQGLLDLTCLTVADHVKEMKVEQVREFFNIENDFTPEEEAEILKENQWDFGEPSDFQS</sequence>
<dbReference type="FunFam" id="3.30.710.10:FF:000026">
    <property type="entry name" value="E3 ubiquitin ligase complex SCF subunit"/>
    <property type="match status" value="1"/>
</dbReference>
<dbReference type="InterPro" id="IPR016897">
    <property type="entry name" value="SKP1"/>
</dbReference>
<accession>A0A087GZA7</accession>
<comment type="pathway">
    <text evidence="1">Protein modification; protein ubiquitination.</text>
</comment>
<dbReference type="AlphaFoldDB" id="A0A087GZA7"/>
<dbReference type="Gramene" id="KFK35209">
    <property type="protein sequence ID" value="KFK35209"/>
    <property type="gene ID" value="AALP_AA5G254600"/>
</dbReference>
<dbReference type="InterPro" id="IPR016072">
    <property type="entry name" value="Skp1_comp_dimer"/>
</dbReference>
<dbReference type="InterPro" id="IPR036296">
    <property type="entry name" value="SKP1-like_dim_sf"/>
</dbReference>
<dbReference type="Gene3D" id="3.30.710.10">
    <property type="entry name" value="Potassium Channel Kv1.1, Chain A"/>
    <property type="match status" value="1"/>
</dbReference>
<proteinExistence type="inferred from homology"/>
<organism evidence="6 7">
    <name type="scientific">Arabis alpina</name>
    <name type="common">Alpine rock-cress</name>
    <dbReference type="NCBI Taxonomy" id="50452"/>
    <lineage>
        <taxon>Eukaryota</taxon>
        <taxon>Viridiplantae</taxon>
        <taxon>Streptophyta</taxon>
        <taxon>Embryophyta</taxon>
        <taxon>Tracheophyta</taxon>
        <taxon>Spermatophyta</taxon>
        <taxon>Magnoliopsida</taxon>
        <taxon>eudicotyledons</taxon>
        <taxon>Gunneridae</taxon>
        <taxon>Pentapetalae</taxon>
        <taxon>rosids</taxon>
        <taxon>malvids</taxon>
        <taxon>Brassicales</taxon>
        <taxon>Brassicaceae</taxon>
        <taxon>Arabideae</taxon>
        <taxon>Arabis</taxon>
    </lineage>
</organism>
<evidence type="ECO:0000259" key="4">
    <source>
        <dbReference type="Pfam" id="PF01466"/>
    </source>
</evidence>
<dbReference type="GO" id="GO:0009867">
    <property type="term" value="P:jasmonic acid mediated signaling pathway"/>
    <property type="evidence" value="ECO:0007669"/>
    <property type="project" value="UniProtKB-ARBA"/>
</dbReference>
<dbReference type="Pfam" id="PF03931">
    <property type="entry name" value="Skp1_POZ"/>
    <property type="match status" value="1"/>
</dbReference>
<dbReference type="InterPro" id="IPR016073">
    <property type="entry name" value="Skp1_comp_POZ"/>
</dbReference>
<dbReference type="CDD" id="cd18322">
    <property type="entry name" value="BTB_POZ_SKP1"/>
    <property type="match status" value="1"/>
</dbReference>
<evidence type="ECO:0000256" key="3">
    <source>
        <dbReference type="ARBA" id="ARBA00022786"/>
    </source>
</evidence>
<evidence type="ECO:0008006" key="8">
    <source>
        <dbReference type="Google" id="ProtNLM"/>
    </source>
</evidence>
<name>A0A087GZA7_ARAAL</name>
<reference evidence="7" key="1">
    <citation type="journal article" date="2015" name="Nat. Plants">
        <title>Genome expansion of Arabis alpina linked with retrotransposition and reduced symmetric DNA methylation.</title>
        <authorList>
            <person name="Willing E.M."/>
            <person name="Rawat V."/>
            <person name="Mandakova T."/>
            <person name="Maumus F."/>
            <person name="James G.V."/>
            <person name="Nordstroem K.J."/>
            <person name="Becker C."/>
            <person name="Warthmann N."/>
            <person name="Chica C."/>
            <person name="Szarzynska B."/>
            <person name="Zytnicki M."/>
            <person name="Albani M.C."/>
            <person name="Kiefer C."/>
            <person name="Bergonzi S."/>
            <person name="Castaings L."/>
            <person name="Mateos J.L."/>
            <person name="Berns M.C."/>
            <person name="Bujdoso N."/>
            <person name="Piofczyk T."/>
            <person name="de Lorenzo L."/>
            <person name="Barrero-Sicilia C."/>
            <person name="Mateos I."/>
            <person name="Piednoel M."/>
            <person name="Hagmann J."/>
            <person name="Chen-Min-Tao R."/>
            <person name="Iglesias-Fernandez R."/>
            <person name="Schuster S.C."/>
            <person name="Alonso-Blanco C."/>
            <person name="Roudier F."/>
            <person name="Carbonero P."/>
            <person name="Paz-Ares J."/>
            <person name="Davis S.J."/>
            <person name="Pecinka A."/>
            <person name="Quesneville H."/>
            <person name="Colot V."/>
            <person name="Lysak M.A."/>
            <person name="Weigel D."/>
            <person name="Coupland G."/>
            <person name="Schneeberger K."/>
        </authorList>
    </citation>
    <scope>NUCLEOTIDE SEQUENCE [LARGE SCALE GENOMIC DNA]</scope>
    <source>
        <strain evidence="7">cv. Pajares</strain>
    </source>
</reference>
<comment type="similarity">
    <text evidence="2">Belongs to the SKP1 family.</text>
</comment>
<gene>
    <name evidence="6" type="ordered locus">AALP_Aa5g254600</name>
</gene>
<dbReference type="SUPFAM" id="SSF54695">
    <property type="entry name" value="POZ domain"/>
    <property type="match status" value="1"/>
</dbReference>
<dbReference type="GO" id="GO:0006511">
    <property type="term" value="P:ubiquitin-dependent protein catabolic process"/>
    <property type="evidence" value="ECO:0007669"/>
    <property type="project" value="InterPro"/>
</dbReference>
<dbReference type="SMART" id="SM00512">
    <property type="entry name" value="Skp1"/>
    <property type="match status" value="1"/>
</dbReference>
<dbReference type="UniPathway" id="UPA00143"/>
<evidence type="ECO:0000256" key="1">
    <source>
        <dbReference type="ARBA" id="ARBA00004906"/>
    </source>
</evidence>
<dbReference type="Proteomes" id="UP000029120">
    <property type="component" value="Chromosome 5"/>
</dbReference>
<dbReference type="EMBL" id="CM002873">
    <property type="protein sequence ID" value="KFK35209.1"/>
    <property type="molecule type" value="Genomic_DNA"/>
</dbReference>
<feature type="domain" description="SKP1 component dimerisation" evidence="4">
    <location>
        <begin position="157"/>
        <end position="203"/>
    </location>
</feature>
<evidence type="ECO:0000256" key="2">
    <source>
        <dbReference type="ARBA" id="ARBA00009993"/>
    </source>
</evidence>
<keyword evidence="3" id="KW-0833">Ubl conjugation pathway</keyword>
<evidence type="ECO:0000313" key="6">
    <source>
        <dbReference type="EMBL" id="KFK35209.1"/>
    </source>
</evidence>
<dbReference type="Pfam" id="PF01466">
    <property type="entry name" value="Skp1"/>
    <property type="match status" value="1"/>
</dbReference>
<keyword evidence="7" id="KW-1185">Reference proteome</keyword>
<dbReference type="eggNOG" id="KOG1724">
    <property type="taxonomic scope" value="Eukaryota"/>
</dbReference>
<evidence type="ECO:0000313" key="7">
    <source>
        <dbReference type="Proteomes" id="UP000029120"/>
    </source>
</evidence>
<dbReference type="InterPro" id="IPR001232">
    <property type="entry name" value="SKP1-like"/>
</dbReference>
<dbReference type="PANTHER" id="PTHR11165">
    <property type="entry name" value="SKP1"/>
    <property type="match status" value="1"/>
</dbReference>
<dbReference type="InterPro" id="IPR011333">
    <property type="entry name" value="SKP1/BTB/POZ_sf"/>
</dbReference>
<dbReference type="SUPFAM" id="SSF81382">
    <property type="entry name" value="Skp1 dimerisation domain-like"/>
    <property type="match status" value="1"/>
</dbReference>
<dbReference type="OMA" id="EDNCAGK"/>
<evidence type="ECO:0000259" key="5">
    <source>
        <dbReference type="Pfam" id="PF03931"/>
    </source>
</evidence>
<dbReference type="OrthoDB" id="7827685at2759"/>
<feature type="domain" description="SKP1 component POZ" evidence="5">
    <location>
        <begin position="47"/>
        <end position="106"/>
    </location>
</feature>
<dbReference type="GO" id="GO:0016567">
    <property type="term" value="P:protein ubiquitination"/>
    <property type="evidence" value="ECO:0007669"/>
    <property type="project" value="UniProtKB-UniPathway"/>
</dbReference>